<gene>
    <name evidence="1" type="ORF">D187_010315</name>
</gene>
<organism evidence="1 2">
    <name type="scientific">Cystobacter fuscus (strain ATCC 25194 / DSM 2262 / NBRC 100088 / M29)</name>
    <dbReference type="NCBI Taxonomy" id="1242864"/>
    <lineage>
        <taxon>Bacteria</taxon>
        <taxon>Pseudomonadati</taxon>
        <taxon>Myxococcota</taxon>
        <taxon>Myxococcia</taxon>
        <taxon>Myxococcales</taxon>
        <taxon>Cystobacterineae</taxon>
        <taxon>Archangiaceae</taxon>
        <taxon>Cystobacter</taxon>
    </lineage>
</organism>
<dbReference type="AlphaFoldDB" id="S9PF82"/>
<proteinExistence type="predicted"/>
<dbReference type="InterPro" id="IPR015424">
    <property type="entry name" value="PyrdxlP-dep_Trfase"/>
</dbReference>
<evidence type="ECO:0000313" key="1">
    <source>
        <dbReference type="EMBL" id="EPX61696.1"/>
    </source>
</evidence>
<accession>S9PF82</accession>
<name>S9PF82_CYSF2</name>
<dbReference type="RefSeq" id="WP_002628656.1">
    <property type="nucleotide sequence ID" value="NZ_ANAH02000009.1"/>
</dbReference>
<dbReference type="eggNOG" id="COG1167">
    <property type="taxonomic scope" value="Bacteria"/>
</dbReference>
<reference evidence="1" key="1">
    <citation type="submission" date="2013-05" db="EMBL/GenBank/DDBJ databases">
        <title>Genome assembly of Cystobacter fuscus DSM 2262.</title>
        <authorList>
            <person name="Sharma G."/>
            <person name="Khatri I."/>
            <person name="Kaur C."/>
            <person name="Mayilraj S."/>
            <person name="Subramanian S."/>
        </authorList>
    </citation>
    <scope>NUCLEOTIDE SEQUENCE [LARGE SCALE GENOMIC DNA]</scope>
    <source>
        <strain evidence="1">DSM 2262</strain>
    </source>
</reference>
<dbReference type="SUPFAM" id="SSF53383">
    <property type="entry name" value="PLP-dependent transferases"/>
    <property type="match status" value="1"/>
</dbReference>
<dbReference type="Gene3D" id="3.90.1150.10">
    <property type="entry name" value="Aspartate Aminotransferase, domain 1"/>
    <property type="match status" value="1"/>
</dbReference>
<dbReference type="Proteomes" id="UP000011682">
    <property type="component" value="Unassembled WGS sequence"/>
</dbReference>
<evidence type="ECO:0000313" key="2">
    <source>
        <dbReference type="Proteomes" id="UP000011682"/>
    </source>
</evidence>
<dbReference type="OrthoDB" id="9808770at2"/>
<protein>
    <submittedName>
        <fullName evidence="1">Transcriptional regulator, GntR family domain protein</fullName>
    </submittedName>
</protein>
<dbReference type="InterPro" id="IPR015422">
    <property type="entry name" value="PyrdxlP-dep_Trfase_small"/>
</dbReference>
<sequence length="67" mass="7305">MHLTGWLPRGMDDRIASERAASVGIRTSPLSAFRRQTSGRGALLLGYAGVPERDISEGVRRLAQALR</sequence>
<comment type="caution">
    <text evidence="1">The sequence shown here is derived from an EMBL/GenBank/DDBJ whole genome shotgun (WGS) entry which is preliminary data.</text>
</comment>
<dbReference type="EMBL" id="ANAH02000009">
    <property type="protein sequence ID" value="EPX61696.1"/>
    <property type="molecule type" value="Genomic_DNA"/>
</dbReference>
<keyword evidence="2" id="KW-1185">Reference proteome</keyword>